<dbReference type="EMBL" id="DRUC01000114">
    <property type="protein sequence ID" value="HHF48950.1"/>
    <property type="molecule type" value="Genomic_DNA"/>
</dbReference>
<dbReference type="Pfam" id="PF02310">
    <property type="entry name" value="B12-binding"/>
    <property type="match status" value="1"/>
</dbReference>
<dbReference type="GO" id="GO:0046872">
    <property type="term" value="F:metal ion binding"/>
    <property type="evidence" value="ECO:0007669"/>
    <property type="project" value="UniProtKB-KW"/>
</dbReference>
<keyword evidence="3" id="KW-0479">Metal-binding</keyword>
<dbReference type="PROSITE" id="PS51332">
    <property type="entry name" value="B12_BINDING"/>
    <property type="match status" value="1"/>
</dbReference>
<evidence type="ECO:0000256" key="1">
    <source>
        <dbReference type="ARBA" id="ARBA00001922"/>
    </source>
</evidence>
<evidence type="ECO:0000313" key="7">
    <source>
        <dbReference type="EMBL" id="HGE65773.1"/>
    </source>
</evidence>
<sequence>MTLEKKIKVLVAKVGLDGHDRGAKVVARFLRDAGFEVIYTGLHRTPEEVAMAAVQEDVDVVGISIHSGAHMTLVPKVMKYIKEFGGDLDEMVIVVGGIIPEEDIEKLKSLGVDEVFIPGTPMEKIIDFIRKKVPEKKKMGRSR</sequence>
<keyword evidence="4" id="KW-0413">Isomerase</keyword>
<evidence type="ECO:0000313" key="8">
    <source>
        <dbReference type="EMBL" id="HHF48950.1"/>
    </source>
</evidence>
<evidence type="ECO:0000256" key="2">
    <source>
        <dbReference type="ARBA" id="ARBA00022628"/>
    </source>
</evidence>
<dbReference type="InterPro" id="IPR036724">
    <property type="entry name" value="Cobalamin-bd_sf"/>
</dbReference>
<dbReference type="InterPro" id="IPR006158">
    <property type="entry name" value="Cobalamin-bd"/>
</dbReference>
<dbReference type="PANTHER" id="PTHR48101:SF1">
    <property type="entry name" value="METHYLMALONYL-COA MUTASE, LARGE SUBUNIT"/>
    <property type="match status" value="1"/>
</dbReference>
<dbReference type="CDD" id="cd02071">
    <property type="entry name" value="MM_CoA_mut_B12_BD"/>
    <property type="match status" value="1"/>
</dbReference>
<dbReference type="Gene3D" id="3.40.50.280">
    <property type="entry name" value="Cobalamin-binding domain"/>
    <property type="match status" value="1"/>
</dbReference>
<dbReference type="GO" id="GO:0016853">
    <property type="term" value="F:isomerase activity"/>
    <property type="evidence" value="ECO:0007669"/>
    <property type="project" value="UniProtKB-KW"/>
</dbReference>
<keyword evidence="2" id="KW-0846">Cobalamin</keyword>
<accession>A0A7C3UJQ9</accession>
<dbReference type="SUPFAM" id="SSF52242">
    <property type="entry name" value="Cobalamin (vitamin B12)-binding domain"/>
    <property type="match status" value="1"/>
</dbReference>
<evidence type="ECO:0000256" key="4">
    <source>
        <dbReference type="ARBA" id="ARBA00023235"/>
    </source>
</evidence>
<dbReference type="InterPro" id="IPR006159">
    <property type="entry name" value="Acid_CoA_mut_C"/>
</dbReference>
<dbReference type="AlphaFoldDB" id="A0A7C3UJQ9"/>
<evidence type="ECO:0000256" key="3">
    <source>
        <dbReference type="ARBA" id="ARBA00022723"/>
    </source>
</evidence>
<comment type="caution">
    <text evidence="7">The sequence shown here is derived from an EMBL/GenBank/DDBJ whole genome shotgun (WGS) entry which is preliminary data.</text>
</comment>
<name>A0A7C3UJQ9_9EURY</name>
<dbReference type="NCBIfam" id="TIGR00640">
    <property type="entry name" value="acid_CoA_mut_C"/>
    <property type="match status" value="1"/>
</dbReference>
<evidence type="ECO:0000259" key="6">
    <source>
        <dbReference type="PROSITE" id="PS51332"/>
    </source>
</evidence>
<proteinExistence type="predicted"/>
<gene>
    <name evidence="8" type="ORF">ENL48_07580</name>
    <name evidence="7" type="ORF">ENX77_01380</name>
</gene>
<feature type="domain" description="B12-binding" evidence="6">
    <location>
        <begin position="6"/>
        <end position="136"/>
    </location>
</feature>
<protein>
    <submittedName>
        <fullName evidence="7">Cobalamin B12-binding domain-containing protein</fullName>
    </submittedName>
</protein>
<dbReference type="EMBL" id="DTPI01000008">
    <property type="protein sequence ID" value="HGE65773.1"/>
    <property type="molecule type" value="Genomic_DNA"/>
</dbReference>
<comment type="cofactor">
    <cofactor evidence="1">
        <name>adenosylcob(III)alamin</name>
        <dbReference type="ChEBI" id="CHEBI:18408"/>
    </cofactor>
</comment>
<keyword evidence="5" id="KW-0170">Cobalt</keyword>
<organism evidence="7">
    <name type="scientific">Geoglobus ahangari</name>
    <dbReference type="NCBI Taxonomy" id="113653"/>
    <lineage>
        <taxon>Archaea</taxon>
        <taxon>Methanobacteriati</taxon>
        <taxon>Methanobacteriota</taxon>
        <taxon>Archaeoglobi</taxon>
        <taxon>Archaeoglobales</taxon>
        <taxon>Archaeoglobaceae</taxon>
        <taxon>Geoglobus</taxon>
    </lineage>
</organism>
<dbReference type="GO" id="GO:0031419">
    <property type="term" value="F:cobalamin binding"/>
    <property type="evidence" value="ECO:0007669"/>
    <property type="project" value="UniProtKB-KW"/>
</dbReference>
<evidence type="ECO:0000256" key="5">
    <source>
        <dbReference type="ARBA" id="ARBA00023285"/>
    </source>
</evidence>
<dbReference type="PANTHER" id="PTHR48101">
    <property type="entry name" value="METHYLMALONYL-COA MUTASE, MITOCHONDRIAL-RELATED"/>
    <property type="match status" value="1"/>
</dbReference>
<reference evidence="7" key="1">
    <citation type="journal article" date="2020" name="mSystems">
        <title>Genome- and Community-Level Interaction Insights into Carbon Utilization and Element Cycling Functions of Hydrothermarchaeota in Hydrothermal Sediment.</title>
        <authorList>
            <person name="Zhou Z."/>
            <person name="Liu Y."/>
            <person name="Xu W."/>
            <person name="Pan J."/>
            <person name="Luo Z.H."/>
            <person name="Li M."/>
        </authorList>
    </citation>
    <scope>NUCLEOTIDE SEQUENCE [LARGE SCALE GENOMIC DNA]</scope>
    <source>
        <strain evidence="8">SpSt-10</strain>
        <strain evidence="7">SpSt-97</strain>
    </source>
</reference>